<accession>A0A839ERT4</accession>
<reference evidence="3 4" key="1">
    <citation type="submission" date="2020-07" db="EMBL/GenBank/DDBJ databases">
        <title>Genomic Encyclopedia of Type Strains, Phase IV (KMG-V): Genome sequencing to study the core and pangenomes of soil and plant-associated prokaryotes.</title>
        <authorList>
            <person name="Whitman W."/>
        </authorList>
    </citation>
    <scope>NUCLEOTIDE SEQUENCE [LARGE SCALE GENOMIC DNA]</scope>
    <source>
        <strain evidence="3 4">AN3</strain>
    </source>
</reference>
<evidence type="ECO:0000259" key="2">
    <source>
        <dbReference type="Pfam" id="PF05229"/>
    </source>
</evidence>
<feature type="chain" id="PRO_5032866649" evidence="1">
    <location>
        <begin position="24"/>
        <end position="323"/>
    </location>
</feature>
<dbReference type="AlphaFoldDB" id="A0A839ERT4"/>
<keyword evidence="3" id="KW-0167">Capsid protein</keyword>
<dbReference type="PANTHER" id="PTHR37089:SF4">
    <property type="entry name" value="EXPORTED PROTEIN"/>
    <property type="match status" value="1"/>
</dbReference>
<dbReference type="InterPro" id="IPR007893">
    <property type="entry name" value="Spore_coat_U/FanG"/>
</dbReference>
<feature type="domain" description="Spore coat protein U/FanG" evidence="2">
    <location>
        <begin position="190"/>
        <end position="320"/>
    </location>
</feature>
<organism evidence="3 4">
    <name type="scientific">Phyllobacterium myrsinacearum</name>
    <dbReference type="NCBI Taxonomy" id="28101"/>
    <lineage>
        <taxon>Bacteria</taxon>
        <taxon>Pseudomonadati</taxon>
        <taxon>Pseudomonadota</taxon>
        <taxon>Alphaproteobacteria</taxon>
        <taxon>Hyphomicrobiales</taxon>
        <taxon>Phyllobacteriaceae</taxon>
        <taxon>Phyllobacterium</taxon>
    </lineage>
</organism>
<keyword evidence="4" id="KW-1185">Reference proteome</keyword>
<sequence length="323" mass="33372">MKNRLLRVILFIGVLLLPAAAWAQTCTFTVPGIVFSGSTIPGNVINSSTTVKADCSGLLGLGRKVLVCPDLNEGSGGATAAARKMLSGANALNYQLFQDSAHSIVWGSINWPYPARAPGFLVEFTTILGPLLGSGSTTIPLYGQILANQQTAPAGTYTSTFAGANATFHYRYDDGAGCSVLNGALTAMPAAFTSTITLANDCLVTAQNIDFGNKGLLNANIDQTGQVNVTCTPTVPYTVSLNLGGTGTSPTARKMTGAGGAITYGLYRDINRTQPWGNTIGTNTASGTGSGASQPITVYARVPPQTTPAPGSYNDTIIVTVTY</sequence>
<dbReference type="Pfam" id="PF05229">
    <property type="entry name" value="SCPU"/>
    <property type="match status" value="2"/>
</dbReference>
<evidence type="ECO:0000313" key="4">
    <source>
        <dbReference type="Proteomes" id="UP000549052"/>
    </source>
</evidence>
<evidence type="ECO:0000313" key="3">
    <source>
        <dbReference type="EMBL" id="MBA8880825.1"/>
    </source>
</evidence>
<dbReference type="InterPro" id="IPR053167">
    <property type="entry name" value="Spore_coat_component"/>
</dbReference>
<comment type="caution">
    <text evidence="3">The sequence shown here is derived from an EMBL/GenBank/DDBJ whole genome shotgun (WGS) entry which is preliminary data.</text>
</comment>
<keyword evidence="1" id="KW-0732">Signal</keyword>
<feature type="signal peptide" evidence="1">
    <location>
        <begin position="1"/>
        <end position="23"/>
    </location>
</feature>
<dbReference type="PANTHER" id="PTHR37089">
    <property type="entry name" value="PROTEIN U-RELATED"/>
    <property type="match status" value="1"/>
</dbReference>
<dbReference type="EMBL" id="JACGXN010000009">
    <property type="protein sequence ID" value="MBA8880825.1"/>
    <property type="molecule type" value="Genomic_DNA"/>
</dbReference>
<feature type="domain" description="Spore coat protein U/FanG" evidence="2">
    <location>
        <begin position="20"/>
        <end position="161"/>
    </location>
</feature>
<keyword evidence="3" id="KW-0946">Virion</keyword>
<dbReference type="RefSeq" id="WP_246711891.1">
    <property type="nucleotide sequence ID" value="NZ_JACGXN010000009.1"/>
</dbReference>
<name>A0A839ERT4_9HYPH</name>
<protein>
    <submittedName>
        <fullName evidence="3">Spore coat protein U-like protein</fullName>
    </submittedName>
</protein>
<dbReference type="Proteomes" id="UP000549052">
    <property type="component" value="Unassembled WGS sequence"/>
</dbReference>
<evidence type="ECO:0000256" key="1">
    <source>
        <dbReference type="SAM" id="SignalP"/>
    </source>
</evidence>
<proteinExistence type="predicted"/>
<dbReference type="SMART" id="SM00972">
    <property type="entry name" value="SCPU"/>
    <property type="match status" value="2"/>
</dbReference>
<gene>
    <name evidence="3" type="ORF">FHW16_004550</name>
</gene>